<sequence>MGTSIVASTNTDDAERHNKGTQFLIFMRHLCRASQVKNFDETLDLFQRMARMKPVPFVKDFTLLLGVIVRLRHYTTAISLVKHMYFALGIEPDTITLNIVINCLCRLKLISFGFSVLGTMFKLGLEPTVETLKGNKNEPGSSSNVSTTRREGGTTVESRVGSTNSKGSRNRGMKNLPYPEYIRRREEER</sequence>
<evidence type="ECO:0000256" key="3">
    <source>
        <dbReference type="PROSITE-ProRule" id="PRU00708"/>
    </source>
</evidence>
<organism evidence="5 6">
    <name type="scientific">Vigna angularis var. angularis</name>
    <dbReference type="NCBI Taxonomy" id="157739"/>
    <lineage>
        <taxon>Eukaryota</taxon>
        <taxon>Viridiplantae</taxon>
        <taxon>Streptophyta</taxon>
        <taxon>Embryophyta</taxon>
        <taxon>Tracheophyta</taxon>
        <taxon>Spermatophyta</taxon>
        <taxon>Magnoliopsida</taxon>
        <taxon>eudicotyledons</taxon>
        <taxon>Gunneridae</taxon>
        <taxon>Pentapetalae</taxon>
        <taxon>rosids</taxon>
        <taxon>fabids</taxon>
        <taxon>Fabales</taxon>
        <taxon>Fabaceae</taxon>
        <taxon>Papilionoideae</taxon>
        <taxon>50 kb inversion clade</taxon>
        <taxon>NPAAA clade</taxon>
        <taxon>indigoferoid/millettioid clade</taxon>
        <taxon>Phaseoleae</taxon>
        <taxon>Vigna</taxon>
    </lineage>
</organism>
<dbReference type="EMBL" id="AP015034">
    <property type="protein sequence ID" value="BAT74027.1"/>
    <property type="molecule type" value="Genomic_DNA"/>
</dbReference>
<accession>A0A0S3R0H5</accession>
<dbReference type="PANTHER" id="PTHR47941">
    <property type="entry name" value="PENTATRICOPEPTIDE REPEAT-CONTAINING PROTEIN 3, MITOCHONDRIAL"/>
    <property type="match status" value="1"/>
</dbReference>
<evidence type="ECO:0000256" key="4">
    <source>
        <dbReference type="SAM" id="MobiDB-lite"/>
    </source>
</evidence>
<evidence type="ECO:0000313" key="6">
    <source>
        <dbReference type="Proteomes" id="UP000291084"/>
    </source>
</evidence>
<dbReference type="InterPro" id="IPR011990">
    <property type="entry name" value="TPR-like_helical_dom_sf"/>
</dbReference>
<evidence type="ECO:0000313" key="5">
    <source>
        <dbReference type="EMBL" id="BAT74027.1"/>
    </source>
</evidence>
<proteinExistence type="inferred from homology"/>
<protein>
    <recommendedName>
        <fullName evidence="7">Pentacotripeptide-repeat region of PRORP domain-containing protein</fullName>
    </recommendedName>
</protein>
<dbReference type="NCBIfam" id="TIGR00756">
    <property type="entry name" value="PPR"/>
    <property type="match status" value="1"/>
</dbReference>
<gene>
    <name evidence="5" type="primary">Vigan.01G161100</name>
    <name evidence="5" type="ORF">VIGAN_01161100</name>
</gene>
<reference evidence="5 6" key="1">
    <citation type="journal article" date="2015" name="Sci. Rep.">
        <title>The power of single molecule real-time sequencing technology in the de novo assembly of a eukaryotic genome.</title>
        <authorList>
            <person name="Sakai H."/>
            <person name="Naito K."/>
            <person name="Ogiso-Tanaka E."/>
            <person name="Takahashi Y."/>
            <person name="Iseki K."/>
            <person name="Muto C."/>
            <person name="Satou K."/>
            <person name="Teruya K."/>
            <person name="Shiroma A."/>
            <person name="Shimoji M."/>
            <person name="Hirano T."/>
            <person name="Itoh T."/>
            <person name="Kaga A."/>
            <person name="Tomooka N."/>
        </authorList>
    </citation>
    <scope>NUCLEOTIDE SEQUENCE [LARGE SCALE GENOMIC DNA]</scope>
    <source>
        <strain evidence="6">cv. Shumari</strain>
    </source>
</reference>
<dbReference type="InterPro" id="IPR002885">
    <property type="entry name" value="PPR_rpt"/>
</dbReference>
<name>A0A0S3R0H5_PHAAN</name>
<keyword evidence="6" id="KW-1185">Reference proteome</keyword>
<evidence type="ECO:0008006" key="7">
    <source>
        <dbReference type="Google" id="ProtNLM"/>
    </source>
</evidence>
<dbReference type="PROSITE" id="PS51375">
    <property type="entry name" value="PPR"/>
    <property type="match status" value="1"/>
</dbReference>
<feature type="compositionally biased region" description="Polar residues" evidence="4">
    <location>
        <begin position="138"/>
        <end position="147"/>
    </location>
</feature>
<evidence type="ECO:0000256" key="1">
    <source>
        <dbReference type="ARBA" id="ARBA00007626"/>
    </source>
</evidence>
<feature type="region of interest" description="Disordered" evidence="4">
    <location>
        <begin position="133"/>
        <end position="189"/>
    </location>
</feature>
<dbReference type="Gene3D" id="1.25.40.10">
    <property type="entry name" value="Tetratricopeptide repeat domain"/>
    <property type="match status" value="1"/>
</dbReference>
<keyword evidence="2" id="KW-0677">Repeat</keyword>
<evidence type="ECO:0000256" key="2">
    <source>
        <dbReference type="ARBA" id="ARBA00022737"/>
    </source>
</evidence>
<dbReference type="AlphaFoldDB" id="A0A0S3R0H5"/>
<feature type="compositionally biased region" description="Polar residues" evidence="4">
    <location>
        <begin position="155"/>
        <end position="167"/>
    </location>
</feature>
<feature type="repeat" description="PPR" evidence="3">
    <location>
        <begin position="93"/>
        <end position="127"/>
    </location>
</feature>
<comment type="similarity">
    <text evidence="1">Belongs to the PPR family. P subfamily.</text>
</comment>
<dbReference type="Proteomes" id="UP000291084">
    <property type="component" value="Chromosome 1"/>
</dbReference>